<comment type="caution">
    <text evidence="2">The sequence shown here is derived from an EMBL/GenBank/DDBJ whole genome shotgun (WGS) entry which is preliminary data.</text>
</comment>
<evidence type="ECO:0000256" key="1">
    <source>
        <dbReference type="SAM" id="MobiDB-lite"/>
    </source>
</evidence>
<feature type="region of interest" description="Disordered" evidence="1">
    <location>
        <begin position="1"/>
        <end position="23"/>
    </location>
</feature>
<protein>
    <submittedName>
        <fullName evidence="2">Uncharacterized protein</fullName>
    </submittedName>
</protein>
<dbReference type="Proteomes" id="UP000314294">
    <property type="component" value="Unassembled WGS sequence"/>
</dbReference>
<organism evidence="2 3">
    <name type="scientific">Liparis tanakae</name>
    <name type="common">Tanaka's snailfish</name>
    <dbReference type="NCBI Taxonomy" id="230148"/>
    <lineage>
        <taxon>Eukaryota</taxon>
        <taxon>Metazoa</taxon>
        <taxon>Chordata</taxon>
        <taxon>Craniata</taxon>
        <taxon>Vertebrata</taxon>
        <taxon>Euteleostomi</taxon>
        <taxon>Actinopterygii</taxon>
        <taxon>Neopterygii</taxon>
        <taxon>Teleostei</taxon>
        <taxon>Neoteleostei</taxon>
        <taxon>Acanthomorphata</taxon>
        <taxon>Eupercaria</taxon>
        <taxon>Perciformes</taxon>
        <taxon>Cottioidei</taxon>
        <taxon>Cottales</taxon>
        <taxon>Liparidae</taxon>
        <taxon>Liparis</taxon>
    </lineage>
</organism>
<proteinExistence type="predicted"/>
<accession>A0A4Z2GLN5</accession>
<sequence>MTSEGRESTSAGRSFTKTTSCSLRTGCPTRTTMMKMGPVTLGFPAGTTRLMVVMTMTNSRSARLAGGRPGGGFSPRLKVTLNKPSFSIFKTDDERLTFIDTISSYNNFIWYSN</sequence>
<keyword evidence="3" id="KW-1185">Reference proteome</keyword>
<gene>
    <name evidence="2" type="ORF">EYF80_035375</name>
</gene>
<feature type="compositionally biased region" description="Polar residues" evidence="1">
    <location>
        <begin position="8"/>
        <end position="23"/>
    </location>
</feature>
<dbReference type="AlphaFoldDB" id="A0A4Z2GLN5"/>
<evidence type="ECO:0000313" key="2">
    <source>
        <dbReference type="EMBL" id="TNN54406.1"/>
    </source>
</evidence>
<reference evidence="2 3" key="1">
    <citation type="submission" date="2019-03" db="EMBL/GenBank/DDBJ databases">
        <title>First draft genome of Liparis tanakae, snailfish: a comprehensive survey of snailfish specific genes.</title>
        <authorList>
            <person name="Kim W."/>
            <person name="Song I."/>
            <person name="Jeong J.-H."/>
            <person name="Kim D."/>
            <person name="Kim S."/>
            <person name="Ryu S."/>
            <person name="Song J.Y."/>
            <person name="Lee S.K."/>
        </authorList>
    </citation>
    <scope>NUCLEOTIDE SEQUENCE [LARGE SCALE GENOMIC DNA]</scope>
    <source>
        <tissue evidence="2">Muscle</tissue>
    </source>
</reference>
<evidence type="ECO:0000313" key="3">
    <source>
        <dbReference type="Proteomes" id="UP000314294"/>
    </source>
</evidence>
<dbReference type="EMBL" id="SRLO01000485">
    <property type="protein sequence ID" value="TNN54406.1"/>
    <property type="molecule type" value="Genomic_DNA"/>
</dbReference>
<name>A0A4Z2GLN5_9TELE</name>